<dbReference type="EMBL" id="CP040098">
    <property type="protein sequence ID" value="QCQ22627.1"/>
    <property type="molecule type" value="Genomic_DNA"/>
</dbReference>
<dbReference type="PANTHER" id="PTHR35534">
    <property type="entry name" value="50S RIBOSOMAL PROTEIN L32"/>
    <property type="match status" value="1"/>
</dbReference>
<dbReference type="KEGG" id="dax:FDQ92_10885"/>
<dbReference type="Pfam" id="PF01783">
    <property type="entry name" value="Ribosomal_L32p"/>
    <property type="match status" value="1"/>
</dbReference>
<gene>
    <name evidence="5" type="primary">rpmF</name>
    <name evidence="7" type="ORF">FDQ92_10885</name>
</gene>
<dbReference type="OrthoDB" id="9801927at2"/>
<protein>
    <recommendedName>
        <fullName evidence="4 5">Large ribosomal subunit protein bL32</fullName>
    </recommendedName>
</protein>
<dbReference type="GO" id="GO:0015934">
    <property type="term" value="C:large ribosomal subunit"/>
    <property type="evidence" value="ECO:0007669"/>
    <property type="project" value="InterPro"/>
</dbReference>
<sequence>MAVPKHKTSKSRRDKRRSHKRLAAPSFATCPQCRELRLPHRVCPACGHYHGRTVLEVEET</sequence>
<name>A0A4P8L3U0_9BACT</name>
<dbReference type="HAMAP" id="MF_00340">
    <property type="entry name" value="Ribosomal_bL32"/>
    <property type="match status" value="1"/>
</dbReference>
<dbReference type="NCBIfam" id="TIGR01031">
    <property type="entry name" value="rpmF_bact"/>
    <property type="match status" value="1"/>
</dbReference>
<comment type="similarity">
    <text evidence="1 5">Belongs to the bacterial ribosomal protein bL32 family.</text>
</comment>
<evidence type="ECO:0000313" key="7">
    <source>
        <dbReference type="EMBL" id="QCQ22627.1"/>
    </source>
</evidence>
<evidence type="ECO:0000256" key="6">
    <source>
        <dbReference type="SAM" id="MobiDB-lite"/>
    </source>
</evidence>
<accession>A0A4P8L3U0</accession>
<organism evidence="7 8">
    <name type="scientific">Desulfoglaeba alkanexedens ALDC</name>
    <dbReference type="NCBI Taxonomy" id="980445"/>
    <lineage>
        <taxon>Bacteria</taxon>
        <taxon>Pseudomonadati</taxon>
        <taxon>Thermodesulfobacteriota</taxon>
        <taxon>Syntrophobacteria</taxon>
        <taxon>Syntrophobacterales</taxon>
        <taxon>Syntrophobacteraceae</taxon>
        <taxon>Desulfoglaeba</taxon>
    </lineage>
</organism>
<dbReference type="GO" id="GO:0006412">
    <property type="term" value="P:translation"/>
    <property type="evidence" value="ECO:0007669"/>
    <property type="project" value="UniProtKB-UniRule"/>
</dbReference>
<reference evidence="7 8" key="1">
    <citation type="submission" date="2019-05" db="EMBL/GenBank/DDBJ databases">
        <title>The Complete Genome Sequence of the n-alkane-degrading Desulfoglaeba alkanexedens ALDC reveals multiple alkylsuccinate synthase gene clusters.</title>
        <authorList>
            <person name="Callaghan A.V."/>
            <person name="Davidova I.A."/>
            <person name="Duncan K.E."/>
            <person name="Morris B."/>
            <person name="McInerney M.J."/>
        </authorList>
    </citation>
    <scope>NUCLEOTIDE SEQUENCE [LARGE SCALE GENOMIC DNA]</scope>
    <source>
        <strain evidence="7 8">ALDC</strain>
    </source>
</reference>
<keyword evidence="2 5" id="KW-0689">Ribosomal protein</keyword>
<dbReference type="Gene3D" id="1.20.5.640">
    <property type="entry name" value="Single helix bin"/>
    <property type="match status" value="1"/>
</dbReference>
<feature type="region of interest" description="Disordered" evidence="6">
    <location>
        <begin position="1"/>
        <end position="22"/>
    </location>
</feature>
<dbReference type="InterPro" id="IPR002677">
    <property type="entry name" value="Ribosomal_bL32"/>
</dbReference>
<dbReference type="Proteomes" id="UP000298602">
    <property type="component" value="Chromosome"/>
</dbReference>
<evidence type="ECO:0000313" key="8">
    <source>
        <dbReference type="Proteomes" id="UP000298602"/>
    </source>
</evidence>
<evidence type="ECO:0000256" key="5">
    <source>
        <dbReference type="HAMAP-Rule" id="MF_00340"/>
    </source>
</evidence>
<reference evidence="7 8" key="2">
    <citation type="submission" date="2019-05" db="EMBL/GenBank/DDBJ databases">
        <authorList>
            <person name="Suflita J.M."/>
            <person name="Marks C.R."/>
        </authorList>
    </citation>
    <scope>NUCLEOTIDE SEQUENCE [LARGE SCALE GENOMIC DNA]</scope>
    <source>
        <strain evidence="7 8">ALDC</strain>
    </source>
</reference>
<dbReference type="InterPro" id="IPR044957">
    <property type="entry name" value="Ribosomal_bL32_bact"/>
</dbReference>
<keyword evidence="3 5" id="KW-0687">Ribonucleoprotein</keyword>
<dbReference type="InterPro" id="IPR011332">
    <property type="entry name" value="Ribosomal_zn-bd"/>
</dbReference>
<dbReference type="AlphaFoldDB" id="A0A4P8L3U0"/>
<dbReference type="GO" id="GO:0003735">
    <property type="term" value="F:structural constituent of ribosome"/>
    <property type="evidence" value="ECO:0007669"/>
    <property type="project" value="InterPro"/>
</dbReference>
<keyword evidence="8" id="KW-1185">Reference proteome</keyword>
<evidence type="ECO:0000256" key="1">
    <source>
        <dbReference type="ARBA" id="ARBA00008560"/>
    </source>
</evidence>
<dbReference type="SUPFAM" id="SSF57829">
    <property type="entry name" value="Zn-binding ribosomal proteins"/>
    <property type="match status" value="1"/>
</dbReference>
<evidence type="ECO:0000256" key="4">
    <source>
        <dbReference type="ARBA" id="ARBA00035178"/>
    </source>
</evidence>
<proteinExistence type="inferred from homology"/>
<evidence type="ECO:0000256" key="3">
    <source>
        <dbReference type="ARBA" id="ARBA00023274"/>
    </source>
</evidence>
<dbReference type="PANTHER" id="PTHR35534:SF1">
    <property type="entry name" value="LARGE RIBOSOMAL SUBUNIT PROTEIN BL32"/>
    <property type="match status" value="1"/>
</dbReference>
<evidence type="ECO:0000256" key="2">
    <source>
        <dbReference type="ARBA" id="ARBA00022980"/>
    </source>
</evidence>
<dbReference type="RefSeq" id="WP_137424911.1">
    <property type="nucleotide sequence ID" value="NZ_CP040098.1"/>
</dbReference>